<protein>
    <recommendedName>
        <fullName evidence="4">Phosphate-binding protein</fullName>
    </recommendedName>
</protein>
<dbReference type="PANTHER" id="PTHR42996">
    <property type="entry name" value="PHOSPHATE-BINDING PROTEIN PSTS"/>
    <property type="match status" value="1"/>
</dbReference>
<dbReference type="InterPro" id="IPR050962">
    <property type="entry name" value="Phosphate-bind_PstS"/>
</dbReference>
<keyword evidence="6" id="KW-0732">Signal</keyword>
<evidence type="ECO:0000256" key="2">
    <source>
        <dbReference type="ARBA" id="ARBA00022448"/>
    </source>
</evidence>
<keyword evidence="9" id="KW-1185">Reference proteome</keyword>
<reference evidence="9" key="1">
    <citation type="journal article" date="2019" name="Int. J. Syst. Evol. Microbiol.">
        <title>The Global Catalogue of Microorganisms (GCM) 10K type strain sequencing project: providing services to taxonomists for standard genome sequencing and annotation.</title>
        <authorList>
            <consortium name="The Broad Institute Genomics Platform"/>
            <consortium name="The Broad Institute Genome Sequencing Center for Infectious Disease"/>
            <person name="Wu L."/>
            <person name="Ma J."/>
        </authorList>
    </citation>
    <scope>NUCLEOTIDE SEQUENCE [LARGE SCALE GENOMIC DNA]</scope>
    <source>
        <strain evidence="9">JCM 11496</strain>
    </source>
</reference>
<proteinExistence type="inferred from homology"/>
<dbReference type="InterPro" id="IPR005673">
    <property type="entry name" value="ABC_phos-bd_PstS"/>
</dbReference>
<evidence type="ECO:0000313" key="9">
    <source>
        <dbReference type="Proteomes" id="UP001597307"/>
    </source>
</evidence>
<dbReference type="Gene3D" id="3.40.190.10">
    <property type="entry name" value="Periplasmic binding protein-like II"/>
    <property type="match status" value="2"/>
</dbReference>
<dbReference type="InterPro" id="IPR024370">
    <property type="entry name" value="PBP_domain"/>
</dbReference>
<comment type="similarity">
    <text evidence="1 4">Belongs to the PstS family.</text>
</comment>
<accession>A0ABW4Q5K4</accession>
<dbReference type="Proteomes" id="UP001597307">
    <property type="component" value="Unassembled WGS sequence"/>
</dbReference>
<keyword evidence="3 4" id="KW-0592">Phosphate transport</keyword>
<dbReference type="PIRSF" id="PIRSF002756">
    <property type="entry name" value="PstS"/>
    <property type="match status" value="1"/>
</dbReference>
<organism evidence="8 9">
    <name type="scientific">Arthrobacter flavus</name>
    <dbReference type="NCBI Taxonomy" id="95172"/>
    <lineage>
        <taxon>Bacteria</taxon>
        <taxon>Bacillati</taxon>
        <taxon>Actinomycetota</taxon>
        <taxon>Actinomycetes</taxon>
        <taxon>Micrococcales</taxon>
        <taxon>Micrococcaceae</taxon>
        <taxon>Arthrobacter</taxon>
    </lineage>
</organism>
<dbReference type="PROSITE" id="PS51257">
    <property type="entry name" value="PROKAR_LIPOPROTEIN"/>
    <property type="match status" value="1"/>
</dbReference>
<feature type="region of interest" description="Disordered" evidence="5">
    <location>
        <begin position="27"/>
        <end position="57"/>
    </location>
</feature>
<feature type="chain" id="PRO_5046793908" description="Phosphate-binding protein" evidence="6">
    <location>
        <begin position="29"/>
        <end position="374"/>
    </location>
</feature>
<feature type="compositionally biased region" description="Polar residues" evidence="5">
    <location>
        <begin position="36"/>
        <end position="57"/>
    </location>
</feature>
<evidence type="ECO:0000259" key="7">
    <source>
        <dbReference type="Pfam" id="PF12849"/>
    </source>
</evidence>
<sequence length="374" mass="38187">MKVLRFGRAAAVISVAALALTACGTDSATDEPAATTGDNGSAESTVTGTLTGSGASSQGAAMTAWQSGFQEANPDATVQYSPDGSGAGREAFTGGGVQFAGSDAYLDEEEHAAAVEVCGPDGAFNIPAYIAPIAVAFNLPGVDELNMDAETIASVFRGDIANWNDEAIAAQNDGVELPDLAITVVHRSDESGTTENFVDYLATAAPEVWTDEVSGDWPAEIVAENAQGTNGVVSTTSGTEGAITYTDASAVGDLGQVLVQVGEEFVALTPEAASRAVEVAEPAEVEGAPEVDMSFNLTRDTTESGAYPIVLISYHIYCATYPDQETVDLVKAFGSYVISEDGQADSADSAGNAPISDGLREQAQAAIDSIAVAS</sequence>
<dbReference type="Pfam" id="PF12849">
    <property type="entry name" value="PBP_like_2"/>
    <property type="match status" value="1"/>
</dbReference>
<comment type="caution">
    <text evidence="8">The sequence shown here is derived from an EMBL/GenBank/DDBJ whole genome shotgun (WGS) entry which is preliminary data.</text>
</comment>
<dbReference type="CDD" id="cd13565">
    <property type="entry name" value="PBP2_PstS"/>
    <property type="match status" value="1"/>
</dbReference>
<keyword evidence="2 4" id="KW-0813">Transport</keyword>
<feature type="signal peptide" evidence="6">
    <location>
        <begin position="1"/>
        <end position="28"/>
    </location>
</feature>
<evidence type="ECO:0000256" key="4">
    <source>
        <dbReference type="PIRNR" id="PIRNR002756"/>
    </source>
</evidence>
<dbReference type="EMBL" id="JBHUGA010000006">
    <property type="protein sequence ID" value="MFD1845399.1"/>
    <property type="molecule type" value="Genomic_DNA"/>
</dbReference>
<evidence type="ECO:0000313" key="8">
    <source>
        <dbReference type="EMBL" id="MFD1845399.1"/>
    </source>
</evidence>
<dbReference type="RefSeq" id="WP_343877608.1">
    <property type="nucleotide sequence ID" value="NZ_BAAAIJ010000007.1"/>
</dbReference>
<dbReference type="SUPFAM" id="SSF53850">
    <property type="entry name" value="Periplasmic binding protein-like II"/>
    <property type="match status" value="1"/>
</dbReference>
<evidence type="ECO:0000256" key="6">
    <source>
        <dbReference type="SAM" id="SignalP"/>
    </source>
</evidence>
<evidence type="ECO:0000256" key="3">
    <source>
        <dbReference type="ARBA" id="ARBA00022592"/>
    </source>
</evidence>
<evidence type="ECO:0000256" key="5">
    <source>
        <dbReference type="SAM" id="MobiDB-lite"/>
    </source>
</evidence>
<name>A0ABW4Q5K4_9MICC</name>
<dbReference type="NCBIfam" id="TIGR00975">
    <property type="entry name" value="3a0107s03"/>
    <property type="match status" value="1"/>
</dbReference>
<gene>
    <name evidence="8" type="primary">pstS</name>
    <name evidence="8" type="ORF">ACFSFX_02170</name>
</gene>
<feature type="domain" description="PBP" evidence="7">
    <location>
        <begin position="40"/>
        <end position="340"/>
    </location>
</feature>
<dbReference type="PANTHER" id="PTHR42996:SF1">
    <property type="entry name" value="PHOSPHATE-BINDING PROTEIN PSTS"/>
    <property type="match status" value="1"/>
</dbReference>
<evidence type="ECO:0000256" key="1">
    <source>
        <dbReference type="ARBA" id="ARBA00008725"/>
    </source>
</evidence>